<keyword evidence="9" id="KW-0902">Two-component regulatory system</keyword>
<evidence type="ECO:0000313" key="15">
    <source>
        <dbReference type="EMBL" id="RMI39345.1"/>
    </source>
</evidence>
<feature type="domain" description="HAMP" evidence="14">
    <location>
        <begin position="149"/>
        <end position="202"/>
    </location>
</feature>
<keyword evidence="10 12" id="KW-0472">Membrane</keyword>
<evidence type="ECO:0000256" key="8">
    <source>
        <dbReference type="ARBA" id="ARBA00022989"/>
    </source>
</evidence>
<dbReference type="InterPro" id="IPR004358">
    <property type="entry name" value="Sig_transdc_His_kin-like_C"/>
</dbReference>
<keyword evidence="8 12" id="KW-1133">Transmembrane helix</keyword>
<evidence type="ECO:0000259" key="14">
    <source>
        <dbReference type="PROSITE" id="PS50885"/>
    </source>
</evidence>
<dbReference type="RefSeq" id="WP_122197820.1">
    <property type="nucleotide sequence ID" value="NZ_JBHSKC010000015.1"/>
</dbReference>
<dbReference type="CDD" id="cd06225">
    <property type="entry name" value="HAMP"/>
    <property type="match status" value="1"/>
</dbReference>
<comment type="catalytic activity">
    <reaction evidence="1">
        <text>ATP + protein L-histidine = ADP + protein N-phospho-L-histidine.</text>
        <dbReference type="EC" id="2.7.13.3"/>
    </reaction>
</comment>
<dbReference type="InterPro" id="IPR003661">
    <property type="entry name" value="HisK_dim/P_dom"/>
</dbReference>
<dbReference type="InterPro" id="IPR036890">
    <property type="entry name" value="HATPase_C_sf"/>
</dbReference>
<evidence type="ECO:0000256" key="4">
    <source>
        <dbReference type="ARBA" id="ARBA00022553"/>
    </source>
</evidence>
<reference evidence="15 16" key="1">
    <citation type="submission" date="2018-10" db="EMBL/GenBank/DDBJ databases">
        <title>Isolation from soil.</title>
        <authorList>
            <person name="Hu J."/>
        </authorList>
    </citation>
    <scope>NUCLEOTIDE SEQUENCE [LARGE SCALE GENOMIC DNA]</scope>
    <source>
        <strain evidence="15 16">NEAU-Ht49</strain>
    </source>
</reference>
<keyword evidence="7 15" id="KW-0418">Kinase</keyword>
<dbReference type="PANTHER" id="PTHR45436">
    <property type="entry name" value="SENSOR HISTIDINE KINASE YKOH"/>
    <property type="match status" value="1"/>
</dbReference>
<dbReference type="PANTHER" id="PTHR45436:SF8">
    <property type="entry name" value="HISTIDINE KINASE"/>
    <property type="match status" value="1"/>
</dbReference>
<dbReference type="PROSITE" id="PS50885">
    <property type="entry name" value="HAMP"/>
    <property type="match status" value="1"/>
</dbReference>
<dbReference type="SUPFAM" id="SSF158472">
    <property type="entry name" value="HAMP domain-like"/>
    <property type="match status" value="1"/>
</dbReference>
<evidence type="ECO:0000256" key="1">
    <source>
        <dbReference type="ARBA" id="ARBA00000085"/>
    </source>
</evidence>
<evidence type="ECO:0000256" key="12">
    <source>
        <dbReference type="SAM" id="Phobius"/>
    </source>
</evidence>
<organism evidence="15 16">
    <name type="scientific">Actinomadura harenae</name>
    <dbReference type="NCBI Taxonomy" id="2483351"/>
    <lineage>
        <taxon>Bacteria</taxon>
        <taxon>Bacillati</taxon>
        <taxon>Actinomycetota</taxon>
        <taxon>Actinomycetes</taxon>
        <taxon>Streptosporangiales</taxon>
        <taxon>Thermomonosporaceae</taxon>
        <taxon>Actinomadura</taxon>
    </lineage>
</organism>
<dbReference type="AlphaFoldDB" id="A0A3M2LTH8"/>
<comment type="caution">
    <text evidence="15">The sequence shown here is derived from an EMBL/GenBank/DDBJ whole genome shotgun (WGS) entry which is preliminary data.</text>
</comment>
<evidence type="ECO:0000256" key="2">
    <source>
        <dbReference type="ARBA" id="ARBA00004236"/>
    </source>
</evidence>
<keyword evidence="6 12" id="KW-0812">Transmembrane</keyword>
<feature type="domain" description="Histidine kinase" evidence="13">
    <location>
        <begin position="210"/>
        <end position="424"/>
    </location>
</feature>
<dbReference type="InterPro" id="IPR050428">
    <property type="entry name" value="TCS_sensor_his_kinase"/>
</dbReference>
<evidence type="ECO:0000256" key="5">
    <source>
        <dbReference type="ARBA" id="ARBA00022679"/>
    </source>
</evidence>
<dbReference type="Proteomes" id="UP000282674">
    <property type="component" value="Unassembled WGS sequence"/>
</dbReference>
<protein>
    <recommendedName>
        <fullName evidence="3">histidine kinase</fullName>
        <ecNumber evidence="3">2.7.13.3</ecNumber>
    </recommendedName>
</protein>
<evidence type="ECO:0000313" key="16">
    <source>
        <dbReference type="Proteomes" id="UP000282674"/>
    </source>
</evidence>
<dbReference type="InterPro" id="IPR005467">
    <property type="entry name" value="His_kinase_dom"/>
</dbReference>
<dbReference type="EC" id="2.7.13.3" evidence="3"/>
<feature type="compositionally biased region" description="Low complexity" evidence="11">
    <location>
        <begin position="72"/>
        <end position="85"/>
    </location>
</feature>
<accession>A0A3M2LTH8</accession>
<evidence type="ECO:0000256" key="3">
    <source>
        <dbReference type="ARBA" id="ARBA00012438"/>
    </source>
</evidence>
<dbReference type="PRINTS" id="PR00344">
    <property type="entry name" value="BCTRLSENSOR"/>
</dbReference>
<sequence length="440" mass="45919">MRLPRSRRTPGLLRSGLSRRTVRLRLTLLYGALFLVCGTALVGITYLLASQSTPGVYTFRGPNGDNNAMARGSSSPGADGSSHSSSGGGVGGGVSQAPGPSQAADTAKRGEEAARAQRAGELRSLLVQSGTALGITTVISLGVGWVVAGRVLRRLQRVTAAARTISASNLHERLALDGPQDELKELGDTFDGLLARLEGTFLAQRQFIAHVSHELRTPMTRQRTLAQVALADPDATVESLRAAHERVLAAGAQQEQLVLALLTLARGQAGISRREPFDVAALTRDAVLNRSDEARRLGVTVRTELAAAPVAGDARLAERMITNLVDNALRHNVPGGLVEVTAVRRDGSAVLTVANTGRVIPDPAVEQLFEPFERLGAEQTGRTEGLGLGLSIVQAIADAHDAAVVARARPGGGLVISVTFPPAGAPGRHGGAETRAPAQV</sequence>
<evidence type="ECO:0000256" key="7">
    <source>
        <dbReference type="ARBA" id="ARBA00022777"/>
    </source>
</evidence>
<dbReference type="SUPFAM" id="SSF55874">
    <property type="entry name" value="ATPase domain of HSP90 chaperone/DNA topoisomerase II/histidine kinase"/>
    <property type="match status" value="1"/>
</dbReference>
<dbReference type="SMART" id="SM00304">
    <property type="entry name" value="HAMP"/>
    <property type="match status" value="1"/>
</dbReference>
<name>A0A3M2LTH8_9ACTN</name>
<feature type="transmembrane region" description="Helical" evidence="12">
    <location>
        <begin position="125"/>
        <end position="148"/>
    </location>
</feature>
<dbReference type="InterPro" id="IPR003594">
    <property type="entry name" value="HATPase_dom"/>
</dbReference>
<dbReference type="CDD" id="cd00075">
    <property type="entry name" value="HATPase"/>
    <property type="match status" value="1"/>
</dbReference>
<comment type="subcellular location">
    <subcellularLocation>
        <location evidence="2">Cell membrane</location>
    </subcellularLocation>
</comment>
<dbReference type="Gene3D" id="1.10.287.130">
    <property type="match status" value="1"/>
</dbReference>
<evidence type="ECO:0000256" key="6">
    <source>
        <dbReference type="ARBA" id="ARBA00022692"/>
    </source>
</evidence>
<evidence type="ECO:0000256" key="10">
    <source>
        <dbReference type="ARBA" id="ARBA00023136"/>
    </source>
</evidence>
<dbReference type="Pfam" id="PF02518">
    <property type="entry name" value="HATPase_c"/>
    <property type="match status" value="1"/>
</dbReference>
<dbReference type="EMBL" id="RFFG01000069">
    <property type="protein sequence ID" value="RMI39345.1"/>
    <property type="molecule type" value="Genomic_DNA"/>
</dbReference>
<proteinExistence type="predicted"/>
<dbReference type="GO" id="GO:0000155">
    <property type="term" value="F:phosphorelay sensor kinase activity"/>
    <property type="evidence" value="ECO:0007669"/>
    <property type="project" value="InterPro"/>
</dbReference>
<dbReference type="Gene3D" id="3.30.565.10">
    <property type="entry name" value="Histidine kinase-like ATPase, C-terminal domain"/>
    <property type="match status" value="1"/>
</dbReference>
<evidence type="ECO:0000256" key="11">
    <source>
        <dbReference type="SAM" id="MobiDB-lite"/>
    </source>
</evidence>
<evidence type="ECO:0000259" key="13">
    <source>
        <dbReference type="PROSITE" id="PS50109"/>
    </source>
</evidence>
<dbReference type="SMART" id="SM00388">
    <property type="entry name" value="HisKA"/>
    <property type="match status" value="1"/>
</dbReference>
<keyword evidence="4" id="KW-0597">Phosphoprotein</keyword>
<feature type="transmembrane region" description="Helical" evidence="12">
    <location>
        <begin position="28"/>
        <end position="49"/>
    </location>
</feature>
<dbReference type="InterPro" id="IPR036097">
    <property type="entry name" value="HisK_dim/P_sf"/>
</dbReference>
<keyword evidence="16" id="KW-1185">Reference proteome</keyword>
<dbReference type="CDD" id="cd00082">
    <property type="entry name" value="HisKA"/>
    <property type="match status" value="1"/>
</dbReference>
<dbReference type="SMART" id="SM00387">
    <property type="entry name" value="HATPase_c"/>
    <property type="match status" value="1"/>
</dbReference>
<dbReference type="SUPFAM" id="SSF47384">
    <property type="entry name" value="Homodimeric domain of signal transducing histidine kinase"/>
    <property type="match status" value="1"/>
</dbReference>
<dbReference type="Pfam" id="PF00672">
    <property type="entry name" value="HAMP"/>
    <property type="match status" value="1"/>
</dbReference>
<dbReference type="Pfam" id="PF00512">
    <property type="entry name" value="HisKA"/>
    <property type="match status" value="1"/>
</dbReference>
<dbReference type="PROSITE" id="PS50109">
    <property type="entry name" value="HIS_KIN"/>
    <property type="match status" value="1"/>
</dbReference>
<gene>
    <name evidence="15" type="ORF">EBO15_29960</name>
</gene>
<keyword evidence="5" id="KW-0808">Transferase</keyword>
<dbReference type="OrthoDB" id="3224230at2"/>
<dbReference type="Gene3D" id="6.10.340.10">
    <property type="match status" value="1"/>
</dbReference>
<evidence type="ECO:0000256" key="9">
    <source>
        <dbReference type="ARBA" id="ARBA00023012"/>
    </source>
</evidence>
<dbReference type="GO" id="GO:0005886">
    <property type="term" value="C:plasma membrane"/>
    <property type="evidence" value="ECO:0007669"/>
    <property type="project" value="UniProtKB-SubCell"/>
</dbReference>
<feature type="region of interest" description="Disordered" evidence="11">
    <location>
        <begin position="60"/>
        <end position="114"/>
    </location>
</feature>
<dbReference type="InterPro" id="IPR003660">
    <property type="entry name" value="HAMP_dom"/>
</dbReference>